<dbReference type="GO" id="GO:0004252">
    <property type="term" value="F:serine-type endopeptidase activity"/>
    <property type="evidence" value="ECO:0007669"/>
    <property type="project" value="InterPro"/>
</dbReference>
<reference evidence="13 14" key="1">
    <citation type="submission" date="2014-04" db="EMBL/GenBank/DDBJ databases">
        <authorList>
            <consortium name="DOE Joint Genome Institute"/>
            <person name="Kuo A."/>
            <person name="Gay G."/>
            <person name="Dore J."/>
            <person name="Kohler A."/>
            <person name="Nagy L.G."/>
            <person name="Floudas D."/>
            <person name="Copeland A."/>
            <person name="Barry K.W."/>
            <person name="Cichocki N."/>
            <person name="Veneault-Fourrey C."/>
            <person name="LaButti K."/>
            <person name="Lindquist E.A."/>
            <person name="Lipzen A."/>
            <person name="Lundell T."/>
            <person name="Morin E."/>
            <person name="Murat C."/>
            <person name="Sun H."/>
            <person name="Tunlid A."/>
            <person name="Henrissat B."/>
            <person name="Grigoriev I.V."/>
            <person name="Hibbett D.S."/>
            <person name="Martin F."/>
            <person name="Nordberg H.P."/>
            <person name="Cantor M.N."/>
            <person name="Hua S.X."/>
        </authorList>
    </citation>
    <scope>NUCLEOTIDE SEQUENCE [LARGE SCALE GENOMIC DNA]</scope>
    <source>
        <strain evidence="14">h7</strain>
    </source>
</reference>
<comment type="similarity">
    <text evidence="2">Belongs to the peptidase S26 family. IMP2 subfamily.</text>
</comment>
<accession>A0A0C2YZA4</accession>
<evidence type="ECO:0000256" key="2">
    <source>
        <dbReference type="ARBA" id="ARBA00007066"/>
    </source>
</evidence>
<dbReference type="HOGENOM" id="CLU_028723_4_1_1"/>
<keyword evidence="8 11" id="KW-0496">Mitochondrion</keyword>
<organism evidence="13 14">
    <name type="scientific">Hebeloma cylindrosporum</name>
    <dbReference type="NCBI Taxonomy" id="76867"/>
    <lineage>
        <taxon>Eukaryota</taxon>
        <taxon>Fungi</taxon>
        <taxon>Dikarya</taxon>
        <taxon>Basidiomycota</taxon>
        <taxon>Agaricomycotina</taxon>
        <taxon>Agaricomycetes</taxon>
        <taxon>Agaricomycetidae</taxon>
        <taxon>Agaricales</taxon>
        <taxon>Agaricineae</taxon>
        <taxon>Hymenogastraceae</taxon>
        <taxon>Hebeloma</taxon>
    </lineage>
</organism>
<evidence type="ECO:0000256" key="8">
    <source>
        <dbReference type="ARBA" id="ARBA00023128"/>
    </source>
</evidence>
<keyword evidence="5 11" id="KW-0999">Mitochondrion inner membrane</keyword>
<dbReference type="PANTHER" id="PTHR46041:SF2">
    <property type="entry name" value="MITOCHONDRIAL INNER MEMBRANE PROTEASE SUBUNIT 2"/>
    <property type="match status" value="1"/>
</dbReference>
<keyword evidence="7 11" id="KW-1133">Transmembrane helix</keyword>
<evidence type="ECO:0000256" key="7">
    <source>
        <dbReference type="ARBA" id="ARBA00022989"/>
    </source>
</evidence>
<dbReference type="OrthoDB" id="308440at2759"/>
<dbReference type="InterPro" id="IPR036286">
    <property type="entry name" value="LexA/Signal_pep-like_sf"/>
</dbReference>
<dbReference type="CDD" id="cd06530">
    <property type="entry name" value="S26_SPase_I"/>
    <property type="match status" value="1"/>
</dbReference>
<dbReference type="Proteomes" id="UP000053424">
    <property type="component" value="Unassembled WGS sequence"/>
</dbReference>
<evidence type="ECO:0000256" key="9">
    <source>
        <dbReference type="ARBA" id="ARBA00023136"/>
    </source>
</evidence>
<comment type="subcellular location">
    <subcellularLocation>
        <location evidence="1">Mitochondrion inner membrane</location>
        <topology evidence="1">Single-pass membrane protein</topology>
    </subcellularLocation>
</comment>
<evidence type="ECO:0000256" key="3">
    <source>
        <dbReference type="ARBA" id="ARBA00022670"/>
    </source>
</evidence>
<dbReference type="NCBIfam" id="TIGR02227">
    <property type="entry name" value="sigpep_I_bact"/>
    <property type="match status" value="1"/>
</dbReference>
<dbReference type="SUPFAM" id="SSF51306">
    <property type="entry name" value="LexA/Signal peptidase"/>
    <property type="match status" value="1"/>
</dbReference>
<dbReference type="Pfam" id="PF10502">
    <property type="entry name" value="Peptidase_S26"/>
    <property type="match status" value="1"/>
</dbReference>
<dbReference type="AlphaFoldDB" id="A0A0C2YZA4"/>
<keyword evidence="3 11" id="KW-0645">Protease</keyword>
<keyword evidence="14" id="KW-1185">Reference proteome</keyword>
<evidence type="ECO:0000256" key="11">
    <source>
        <dbReference type="RuleBase" id="RU362041"/>
    </source>
</evidence>
<name>A0A0C2YZA4_HEBCY</name>
<keyword evidence="9 11" id="KW-0472">Membrane</keyword>
<feature type="active site" evidence="10">
    <location>
        <position position="35"/>
    </location>
</feature>
<keyword evidence="6 11" id="KW-0378">Hydrolase</keyword>
<evidence type="ECO:0000313" key="14">
    <source>
        <dbReference type="Proteomes" id="UP000053424"/>
    </source>
</evidence>
<dbReference type="PANTHER" id="PTHR46041">
    <property type="entry name" value="MITOCHONDRIAL INNER MEMBRANE PROTEASE SUBUNIT 2"/>
    <property type="match status" value="1"/>
</dbReference>
<dbReference type="STRING" id="686832.A0A0C2YZA4"/>
<dbReference type="PRINTS" id="PR00727">
    <property type="entry name" value="LEADERPTASE"/>
</dbReference>
<dbReference type="InterPro" id="IPR037730">
    <property type="entry name" value="IMP2"/>
</dbReference>
<dbReference type="GO" id="GO:0006465">
    <property type="term" value="P:signal peptide processing"/>
    <property type="evidence" value="ECO:0007669"/>
    <property type="project" value="InterPro"/>
</dbReference>
<dbReference type="EMBL" id="KN831771">
    <property type="protein sequence ID" value="KIM46307.1"/>
    <property type="molecule type" value="Genomic_DNA"/>
</dbReference>
<dbReference type="GO" id="GO:0042720">
    <property type="term" value="C:mitochondrial inner membrane peptidase complex"/>
    <property type="evidence" value="ECO:0007669"/>
    <property type="project" value="InterPro"/>
</dbReference>
<feature type="transmembrane region" description="Helical" evidence="11">
    <location>
        <begin position="12"/>
        <end position="28"/>
    </location>
</feature>
<keyword evidence="4 11" id="KW-0812">Transmembrane</keyword>
<dbReference type="InterPro" id="IPR019533">
    <property type="entry name" value="Peptidase_S26"/>
</dbReference>
<evidence type="ECO:0000256" key="10">
    <source>
        <dbReference type="PIRSR" id="PIRSR600223-1"/>
    </source>
</evidence>
<feature type="domain" description="Peptidase S26" evidence="12">
    <location>
        <begin position="20"/>
        <end position="94"/>
    </location>
</feature>
<feature type="active site" evidence="10">
    <location>
        <position position="83"/>
    </location>
</feature>
<evidence type="ECO:0000313" key="13">
    <source>
        <dbReference type="EMBL" id="KIM46307.1"/>
    </source>
</evidence>
<reference evidence="14" key="2">
    <citation type="submission" date="2015-01" db="EMBL/GenBank/DDBJ databases">
        <title>Evolutionary Origins and Diversification of the Mycorrhizal Mutualists.</title>
        <authorList>
            <consortium name="DOE Joint Genome Institute"/>
            <consortium name="Mycorrhizal Genomics Consortium"/>
            <person name="Kohler A."/>
            <person name="Kuo A."/>
            <person name="Nagy L.G."/>
            <person name="Floudas D."/>
            <person name="Copeland A."/>
            <person name="Barry K.W."/>
            <person name="Cichocki N."/>
            <person name="Veneault-Fourrey C."/>
            <person name="LaButti K."/>
            <person name="Lindquist E.A."/>
            <person name="Lipzen A."/>
            <person name="Lundell T."/>
            <person name="Morin E."/>
            <person name="Murat C."/>
            <person name="Riley R."/>
            <person name="Ohm R."/>
            <person name="Sun H."/>
            <person name="Tunlid A."/>
            <person name="Henrissat B."/>
            <person name="Grigoriev I.V."/>
            <person name="Hibbett D.S."/>
            <person name="Martin F."/>
        </authorList>
    </citation>
    <scope>NUCLEOTIDE SEQUENCE [LARGE SCALE GENOMIC DNA]</scope>
    <source>
        <strain evidence="14">h7</strain>
    </source>
</reference>
<evidence type="ECO:0000256" key="4">
    <source>
        <dbReference type="ARBA" id="ARBA00022692"/>
    </source>
</evidence>
<evidence type="ECO:0000256" key="5">
    <source>
        <dbReference type="ARBA" id="ARBA00022792"/>
    </source>
</evidence>
<evidence type="ECO:0000259" key="12">
    <source>
        <dbReference type="Pfam" id="PF10502"/>
    </source>
</evidence>
<sequence>MWKTACRKSWSIIYWLPTGIFLSSFYHIEYVSGRSMQPTLNPDSSQWRDIVLFSRFSAPWHQYQRDDIVSLRSPEDPERVLIKRILATEGDTVKTLPPYPDREVVVPKGHAWIEGDEHFLSDDSNRFGAISQSLIQSKFVMILWPMHRFGFLKPGGSQVNVGGQPDRQTLAELKRNEVRRSRVQHAAMPLEA</sequence>
<dbReference type="GO" id="GO:0006627">
    <property type="term" value="P:protein processing involved in protein targeting to mitochondrion"/>
    <property type="evidence" value="ECO:0007669"/>
    <property type="project" value="InterPro"/>
</dbReference>
<protein>
    <recommendedName>
        <fullName evidence="11">Mitochondrial inner membrane protease subunit</fullName>
        <ecNumber evidence="11">3.4.21.-</ecNumber>
    </recommendedName>
</protein>
<proteinExistence type="inferred from homology"/>
<dbReference type="InterPro" id="IPR000223">
    <property type="entry name" value="Pept_S26A_signal_pept_1"/>
</dbReference>
<dbReference type="EC" id="3.4.21.-" evidence="11"/>
<gene>
    <name evidence="13" type="ORF">M413DRAFT_441396</name>
</gene>
<evidence type="ECO:0000256" key="6">
    <source>
        <dbReference type="ARBA" id="ARBA00022801"/>
    </source>
</evidence>
<dbReference type="Gene3D" id="2.10.109.10">
    <property type="entry name" value="Umud Fragment, subunit A"/>
    <property type="match status" value="1"/>
</dbReference>
<evidence type="ECO:0000256" key="1">
    <source>
        <dbReference type="ARBA" id="ARBA00004434"/>
    </source>
</evidence>